<keyword evidence="1" id="KW-0472">Membrane</keyword>
<dbReference type="PANTHER" id="PTHR36834:SF1">
    <property type="entry name" value="INTEGRAL MEMBRANE PROTEIN"/>
    <property type="match status" value="1"/>
</dbReference>
<name>A0A939D739_CLOAM</name>
<feature type="transmembrane region" description="Helical" evidence="1">
    <location>
        <begin position="7"/>
        <end position="26"/>
    </location>
</feature>
<sequence length="156" mass="18297">MKKEKLFRLVFWIYISVLFIVVVLKFDGSLYTMAAKVNTIRENRSHGYWNYNLEPFYSLKVQFRYITHRWALENILGNIIPFIPFGILLPTAYKKCRKWWKVFGITILTILGMEVTQLVTMFGIFDVDDIMLNTAAAMIGYAVFSCFQKGYKVPHS</sequence>
<dbReference type="InterPro" id="IPR053150">
    <property type="entry name" value="Teicoplanin_resist-assoc"/>
</dbReference>
<feature type="transmembrane region" description="Helical" evidence="1">
    <location>
        <begin position="130"/>
        <end position="147"/>
    </location>
</feature>
<feature type="transmembrane region" description="Helical" evidence="1">
    <location>
        <begin position="102"/>
        <end position="124"/>
    </location>
</feature>
<feature type="transmembrane region" description="Helical" evidence="1">
    <location>
        <begin position="75"/>
        <end position="93"/>
    </location>
</feature>
<keyword evidence="1" id="KW-1133">Transmembrane helix</keyword>
<keyword evidence="1" id="KW-0812">Transmembrane</keyword>
<protein>
    <submittedName>
        <fullName evidence="3">VanZ family protein</fullName>
    </submittedName>
</protein>
<gene>
    <name evidence="3" type="ORF">JYB65_02855</name>
</gene>
<proteinExistence type="predicted"/>
<dbReference type="RefSeq" id="WP_206581103.1">
    <property type="nucleotide sequence ID" value="NZ_JAFJZZ010000001.1"/>
</dbReference>
<dbReference type="InterPro" id="IPR006976">
    <property type="entry name" value="VanZ-like"/>
</dbReference>
<evidence type="ECO:0000313" key="4">
    <source>
        <dbReference type="Proteomes" id="UP000664545"/>
    </source>
</evidence>
<accession>A0A939D739</accession>
<dbReference type="Pfam" id="PF04892">
    <property type="entry name" value="VanZ"/>
    <property type="match status" value="1"/>
</dbReference>
<feature type="domain" description="VanZ-like" evidence="2">
    <location>
        <begin position="11"/>
        <end position="147"/>
    </location>
</feature>
<dbReference type="Proteomes" id="UP000664545">
    <property type="component" value="Unassembled WGS sequence"/>
</dbReference>
<evidence type="ECO:0000259" key="2">
    <source>
        <dbReference type="Pfam" id="PF04892"/>
    </source>
</evidence>
<evidence type="ECO:0000313" key="3">
    <source>
        <dbReference type="EMBL" id="MBN7772291.1"/>
    </source>
</evidence>
<keyword evidence="4" id="KW-1185">Reference proteome</keyword>
<evidence type="ECO:0000256" key="1">
    <source>
        <dbReference type="SAM" id="Phobius"/>
    </source>
</evidence>
<reference evidence="3" key="1">
    <citation type="submission" date="2021-02" db="EMBL/GenBank/DDBJ databases">
        <title>Abyssanaerobacter marinus gen.nov., sp., nov, anaerobic bacterium isolated from the Onnuri vent field of Indian Ocean and suggestion of Mogibacteriaceae fam. nov., and proposal of reclassification of ambiguous this family's genus member.</title>
        <authorList>
            <person name="Kim Y.J."/>
            <person name="Yang J.-A."/>
        </authorList>
    </citation>
    <scope>NUCLEOTIDE SEQUENCE</scope>
    <source>
        <strain evidence="3">DSM 2634</strain>
    </source>
</reference>
<comment type="caution">
    <text evidence="3">The sequence shown here is derived from an EMBL/GenBank/DDBJ whole genome shotgun (WGS) entry which is preliminary data.</text>
</comment>
<organism evidence="3 4">
    <name type="scientific">Clostridium aminobutyricum</name>
    <dbReference type="NCBI Taxonomy" id="33953"/>
    <lineage>
        <taxon>Bacteria</taxon>
        <taxon>Bacillati</taxon>
        <taxon>Bacillota</taxon>
        <taxon>Clostridia</taxon>
        <taxon>Eubacteriales</taxon>
        <taxon>Clostridiaceae</taxon>
        <taxon>Clostridium</taxon>
    </lineage>
</organism>
<dbReference type="AlphaFoldDB" id="A0A939D739"/>
<dbReference type="EMBL" id="JAFJZZ010000001">
    <property type="protein sequence ID" value="MBN7772291.1"/>
    <property type="molecule type" value="Genomic_DNA"/>
</dbReference>
<dbReference type="PANTHER" id="PTHR36834">
    <property type="entry name" value="MEMBRANE PROTEIN-RELATED"/>
    <property type="match status" value="1"/>
</dbReference>